<dbReference type="SUPFAM" id="SSF47928">
    <property type="entry name" value="N-terminal domain of the delta subunit of the F1F0-ATP synthase"/>
    <property type="match status" value="1"/>
</dbReference>
<dbReference type="PRINTS" id="PR00125">
    <property type="entry name" value="ATPASEDELTA"/>
</dbReference>
<keyword evidence="4" id="KW-0813">Transport</keyword>
<evidence type="ECO:0000256" key="4">
    <source>
        <dbReference type="ARBA" id="ARBA00022448"/>
    </source>
</evidence>
<reference evidence="10" key="1">
    <citation type="submission" date="2019-08" db="EMBL/GenBank/DDBJ databases">
        <title>Reference gene set and small RNA set construction with multiple tissues from Davidia involucrata Baill.</title>
        <authorList>
            <person name="Yang H."/>
            <person name="Zhou C."/>
            <person name="Li G."/>
            <person name="Wang J."/>
            <person name="Gao P."/>
            <person name="Wang M."/>
            <person name="Wang R."/>
            <person name="Zhao Y."/>
        </authorList>
    </citation>
    <scope>NUCLEOTIDE SEQUENCE</scope>
    <source>
        <tissue evidence="10">Mixed with DoveR01_LX</tissue>
    </source>
</reference>
<protein>
    <recommendedName>
        <fullName evidence="11">ATP synthase delta chain</fullName>
    </recommendedName>
</protein>
<keyword evidence="8" id="KW-0066">ATP synthesis</keyword>
<dbReference type="Pfam" id="PF00213">
    <property type="entry name" value="OSCP"/>
    <property type="match status" value="1"/>
</dbReference>
<organism evidence="10">
    <name type="scientific">Davidia involucrata</name>
    <name type="common">Dove tree</name>
    <dbReference type="NCBI Taxonomy" id="16924"/>
    <lineage>
        <taxon>Eukaryota</taxon>
        <taxon>Viridiplantae</taxon>
        <taxon>Streptophyta</taxon>
        <taxon>Embryophyta</taxon>
        <taxon>Tracheophyta</taxon>
        <taxon>Spermatophyta</taxon>
        <taxon>Magnoliopsida</taxon>
        <taxon>eudicotyledons</taxon>
        <taxon>Gunneridae</taxon>
        <taxon>Pentapetalae</taxon>
        <taxon>asterids</taxon>
        <taxon>Cornales</taxon>
        <taxon>Nyssaceae</taxon>
        <taxon>Davidia</taxon>
    </lineage>
</organism>
<gene>
    <name evidence="10" type="ORF">Din_039997</name>
</gene>
<comment type="subcellular location">
    <subcellularLocation>
        <location evidence="1">Membrane</location>
    </subcellularLocation>
</comment>
<dbReference type="GO" id="GO:0046933">
    <property type="term" value="F:proton-transporting ATP synthase activity, rotational mechanism"/>
    <property type="evidence" value="ECO:0007669"/>
    <property type="project" value="InterPro"/>
</dbReference>
<dbReference type="InterPro" id="IPR026015">
    <property type="entry name" value="ATP_synth_OSCP/delta_N_sf"/>
</dbReference>
<evidence type="ECO:0000256" key="5">
    <source>
        <dbReference type="ARBA" id="ARBA00022781"/>
    </source>
</evidence>
<name>A0A5B7BR79_DAVIN</name>
<keyword evidence="5" id="KW-0375">Hydrogen ion transport</keyword>
<dbReference type="EMBL" id="GHES01039997">
    <property type="protein sequence ID" value="MPA70556.1"/>
    <property type="molecule type" value="Transcribed_RNA"/>
</dbReference>
<evidence type="ECO:0000256" key="6">
    <source>
        <dbReference type="ARBA" id="ARBA00023065"/>
    </source>
</evidence>
<accession>A0A5B7BR79</accession>
<proteinExistence type="inferred from homology"/>
<evidence type="ECO:0000256" key="7">
    <source>
        <dbReference type="ARBA" id="ARBA00023136"/>
    </source>
</evidence>
<dbReference type="GO" id="GO:0016020">
    <property type="term" value="C:membrane"/>
    <property type="evidence" value="ECO:0007669"/>
    <property type="project" value="UniProtKB-SubCell"/>
</dbReference>
<keyword evidence="6" id="KW-0406">Ion transport</keyword>
<dbReference type="InterPro" id="IPR000711">
    <property type="entry name" value="ATPase_OSCP/dsu"/>
</dbReference>
<evidence type="ECO:0000256" key="1">
    <source>
        <dbReference type="ARBA" id="ARBA00004370"/>
    </source>
</evidence>
<keyword evidence="7" id="KW-0472">Membrane</keyword>
<evidence type="ECO:0008006" key="11">
    <source>
        <dbReference type="Google" id="ProtNLM"/>
    </source>
</evidence>
<evidence type="ECO:0000256" key="3">
    <source>
        <dbReference type="ARBA" id="ARBA00011648"/>
    </source>
</evidence>
<evidence type="ECO:0000313" key="10">
    <source>
        <dbReference type="EMBL" id="MPA70556.1"/>
    </source>
</evidence>
<comment type="similarity">
    <text evidence="2">Belongs to the ATPase delta chain family.</text>
</comment>
<evidence type="ECO:0000256" key="8">
    <source>
        <dbReference type="ARBA" id="ARBA00023310"/>
    </source>
</evidence>
<dbReference type="AlphaFoldDB" id="A0A5B7BR79"/>
<comment type="subunit">
    <text evidence="3">F-type ATPases have 2 components, CF(1) - the catalytic core - and CF(0) - the membrane proton channel. CF(1) has five subunits: alpha(3), beta(3), gamma(1), delta(1), epsilon(1). CF(0) has three main subunits: a, b and c.</text>
</comment>
<feature type="region of interest" description="Disordered" evidence="9">
    <location>
        <begin position="29"/>
        <end position="63"/>
    </location>
</feature>
<evidence type="ECO:0000256" key="9">
    <source>
        <dbReference type="SAM" id="MobiDB-lite"/>
    </source>
</evidence>
<evidence type="ECO:0000256" key="2">
    <source>
        <dbReference type="ARBA" id="ARBA00007046"/>
    </source>
</evidence>
<sequence>MDTLSSSVSSFKVPSLHSTSREIFYHLRTPNTSHLPPHSQTQVQSSATKPNSISNRATKSFTRNKFTTSPPFFTSSLKQSPIIVHHRAASGYAAALVDVARCNNSLEVVERDVTRFSKLLLRNEHLRANPSVGDKERGQLVKEVAEKGGFHRHLVVLLRMLVEKNKVGIVSEVLEEFERIYDQLSGTRVVLVSSAKRSTVWNCYKGSKAQWGYEGEGEGEGEEFS</sequence>
<dbReference type="Gene3D" id="1.10.520.20">
    <property type="entry name" value="N-terminal domain of the delta subunit of the F1F0-ATP synthase"/>
    <property type="match status" value="1"/>
</dbReference>
<dbReference type="PANTHER" id="PTHR11910">
    <property type="entry name" value="ATP SYNTHASE DELTA CHAIN"/>
    <property type="match status" value="1"/>
</dbReference>